<dbReference type="KEGG" id="cal:CAALFM_C207910CA"/>
<evidence type="ECO:0000313" key="3">
    <source>
        <dbReference type="Proteomes" id="UP000000559"/>
    </source>
</evidence>
<keyword evidence="3" id="KW-1185">Reference proteome</keyword>
<reference evidence="2 3" key="1">
    <citation type="journal article" date="2004" name="Proc. Natl. Acad. Sci. U.S.A.">
        <title>The diploid genome sequence of Candida albicans.</title>
        <authorList>
            <person name="Jones T."/>
            <person name="Federspiel N.A."/>
            <person name="Chibana H."/>
            <person name="Dungan J."/>
            <person name="Kalman S."/>
            <person name="Magee B.B."/>
            <person name="Newport G."/>
            <person name="Thorstenson Y.R."/>
            <person name="Agabian N."/>
            <person name="Magee P.T."/>
            <person name="Davis R.W."/>
            <person name="Scherer S."/>
        </authorList>
    </citation>
    <scope>NUCLEOTIDE SEQUENCE [LARGE SCALE GENOMIC DNA]</scope>
    <source>
        <strain evidence="3">SC5314 / ATCC MYA-2876</strain>
    </source>
</reference>
<organism evidence="2 3">
    <name type="scientific">Candida albicans (strain SC5314 / ATCC MYA-2876)</name>
    <name type="common">Yeast</name>
    <dbReference type="NCBI Taxonomy" id="237561"/>
    <lineage>
        <taxon>Eukaryota</taxon>
        <taxon>Fungi</taxon>
        <taxon>Dikarya</taxon>
        <taxon>Ascomycota</taxon>
        <taxon>Saccharomycotina</taxon>
        <taxon>Pichiomycetes</taxon>
        <taxon>Debaryomycetaceae</taxon>
        <taxon>Candida/Lodderomyces clade</taxon>
        <taxon>Candida</taxon>
    </lineage>
</organism>
<dbReference type="OrthoDB" id="4017494at2759"/>
<evidence type="ECO:0000313" key="2">
    <source>
        <dbReference type="EMBL" id="AOW27787.1"/>
    </source>
</evidence>
<sequence>MGLYARWMALPSKVRYYVGFSTIGFALIGDYVTSRINDEVQARKEIEESSSSPQSTNQ</sequence>
<dbReference type="RefSeq" id="XP_019330800.1">
    <property type="nucleotide sequence ID" value="XM_019475255.1"/>
</dbReference>
<evidence type="ECO:0000313" key="1">
    <source>
        <dbReference type="CGD" id="CAL0000186387"/>
    </source>
</evidence>
<name>A0A1D8PI02_CANAL</name>
<dbReference type="Proteomes" id="UP000000559">
    <property type="component" value="Chromosome 2"/>
</dbReference>
<dbReference type="SMR" id="A0A1D8PI02"/>
<dbReference type="InParanoid" id="A0A1D8PI02"/>
<gene>
    <name evidence="2" type="ordered locus">CAALFM_C207910CA</name>
    <name evidence="1" type="ordered locus">orf19.2191.1</name>
</gene>
<dbReference type="AlphaFoldDB" id="A0A1D8PI02"/>
<protein>
    <submittedName>
        <fullName evidence="2">Uncharacterized protein</fullName>
    </submittedName>
</protein>
<accession>A0A1D8PI02</accession>
<dbReference type="VEuPathDB" id="FungiDB:C2_07910C_A"/>
<dbReference type="CGD" id="CAL0000186387">
    <property type="gene designation" value="orf19.2191.1"/>
</dbReference>
<proteinExistence type="predicted"/>
<reference evidence="2 3" key="2">
    <citation type="journal article" date="2007" name="Genome Biol.">
        <title>Assembly of the Candida albicans genome into sixteen supercontigs aligned on the eight chromosomes.</title>
        <authorList>
            <person name="van het Hoog M."/>
            <person name="Rast T.J."/>
            <person name="Martchenko M."/>
            <person name="Grindle S."/>
            <person name="Dignard D."/>
            <person name="Hogues H."/>
            <person name="Cuomo C."/>
            <person name="Berriman M."/>
            <person name="Scherer S."/>
            <person name="Magee B.B."/>
            <person name="Whiteway M."/>
            <person name="Chibana H."/>
            <person name="Nantel A."/>
            <person name="Magee P.T."/>
        </authorList>
    </citation>
    <scope>GENOME REANNOTATION</scope>
    <source>
        <strain evidence="3">SC5314 / ATCC MYA-2876</strain>
    </source>
</reference>
<dbReference type="OMA" id="WMALPSK"/>
<dbReference type="GeneID" id="30515146"/>
<reference evidence="2 3" key="3">
    <citation type="journal article" date="2013" name="Genome Biol.">
        <title>Assembly of a phased diploid Candida albicans genome facilitates allele-specific measurements and provides a simple model for repeat and indel structure.</title>
        <authorList>
            <person name="Muzzey D."/>
            <person name="Schwartz K."/>
            <person name="Weissman J.S."/>
            <person name="Sherlock G."/>
        </authorList>
    </citation>
    <scope>NUCLEOTIDE SEQUENCE [LARGE SCALE GENOMIC DNA]</scope>
    <source>
        <strain evidence="3">SC5314 / ATCC MYA-2876</strain>
    </source>
</reference>
<dbReference type="EMBL" id="CP017624">
    <property type="protein sequence ID" value="AOW27787.1"/>
    <property type="molecule type" value="Genomic_DNA"/>
</dbReference>